<feature type="non-terminal residue" evidence="1">
    <location>
        <position position="135"/>
    </location>
</feature>
<reference evidence="1 2" key="1">
    <citation type="submission" date="2020-11" db="EMBL/GenBank/DDBJ databases">
        <title>Identification of Lelliottia nimipressuralis from Wound Infection by Whole Genome-Based Bacterial Identification.</title>
        <authorList>
            <person name="Navarathna D.H."/>
            <person name="Choi H."/>
            <person name="Jinadatha C."/>
            <person name="Chatterjee P."/>
            <person name="Hwang M."/>
        </authorList>
    </citation>
    <scope>NUCLEOTIDE SEQUENCE [LARGE SCALE GENOMIC DNA]</scope>
    <source>
        <strain evidence="1 2">DN2020</strain>
    </source>
</reference>
<sequence>LPDQAFTDAVNVRFNGREIAPYLGNQLTQYYTTDNTQTYQPQALWLIDTVMFDAFSAGAVLVYGLGVSGTDVCIWQQSMAAPDFKKLPITSDDNFATGFTTTSIWTAYKAQINNCIMFGTLDHAPLGKQYDWDGF</sequence>
<accession>A0ABD4KIJ0</accession>
<organism evidence="1 2">
    <name type="scientific">Lelliottia nimipressuralis</name>
    <dbReference type="NCBI Taxonomy" id="69220"/>
    <lineage>
        <taxon>Bacteria</taxon>
        <taxon>Pseudomonadati</taxon>
        <taxon>Pseudomonadota</taxon>
        <taxon>Gammaproteobacteria</taxon>
        <taxon>Enterobacterales</taxon>
        <taxon>Enterobacteriaceae</taxon>
        <taxon>Lelliottia</taxon>
    </lineage>
</organism>
<feature type="non-terminal residue" evidence="1">
    <location>
        <position position="1"/>
    </location>
</feature>
<evidence type="ECO:0000313" key="2">
    <source>
        <dbReference type="Proteomes" id="UP000628560"/>
    </source>
</evidence>
<gene>
    <name evidence="1" type="ORF">ISP11_23420</name>
</gene>
<dbReference type="AlphaFoldDB" id="A0ABD4KIJ0"/>
<comment type="caution">
    <text evidence="1">The sequence shown here is derived from an EMBL/GenBank/DDBJ whole genome shotgun (WGS) entry which is preliminary data.</text>
</comment>
<dbReference type="RefSeq" id="WP_194514522.1">
    <property type="nucleotide sequence ID" value="NZ_JADIXP010000043.1"/>
</dbReference>
<evidence type="ECO:0008006" key="3">
    <source>
        <dbReference type="Google" id="ProtNLM"/>
    </source>
</evidence>
<name>A0ABD4KIJ0_9ENTR</name>
<protein>
    <recommendedName>
        <fullName evidence="3">Phage tail protein</fullName>
    </recommendedName>
</protein>
<dbReference type="EMBL" id="JADIXP010000043">
    <property type="protein sequence ID" value="MBF4180806.1"/>
    <property type="molecule type" value="Genomic_DNA"/>
</dbReference>
<dbReference type="Proteomes" id="UP000628560">
    <property type="component" value="Unassembled WGS sequence"/>
</dbReference>
<proteinExistence type="predicted"/>
<evidence type="ECO:0000313" key="1">
    <source>
        <dbReference type="EMBL" id="MBF4180806.1"/>
    </source>
</evidence>